<evidence type="ECO:0000256" key="1">
    <source>
        <dbReference type="SAM" id="Phobius"/>
    </source>
</evidence>
<evidence type="ECO:0000313" key="3">
    <source>
        <dbReference type="Proteomes" id="UP000037035"/>
    </source>
</evidence>
<keyword evidence="1" id="KW-1133">Transmembrane helix</keyword>
<evidence type="ECO:0000313" key="2">
    <source>
        <dbReference type="EMBL" id="KNZ55637.1"/>
    </source>
</evidence>
<dbReference type="AlphaFoldDB" id="A0A0L6V521"/>
<feature type="transmembrane region" description="Helical" evidence="1">
    <location>
        <begin position="132"/>
        <end position="151"/>
    </location>
</feature>
<protein>
    <submittedName>
        <fullName evidence="2">Uncharacterized protein</fullName>
    </submittedName>
</protein>
<dbReference type="VEuPathDB" id="FungiDB:VP01_2625g1"/>
<sequence length="307" mass="34203">MFAISTSSPSSVNSGIGAIQVYYLSFPQSPRTVQLQTRTAVHDFDWQPSCAEADVICVATGRKLPDRSQPLSFNHPSFFTIRSSNSITPSHSPQFSRLKTVLLHSLFVPNPASFNRRPHPSSLTQIPLTKPSFWLILLLLLLILGALDLWYATERTLDYQDWGPTRFRVALPTLPDSYHLQEQMRHSPFLTLTALAILPVVSHDPLGLASRWIRPTQSSKLPFISRANINSDVSAIILNWSRPENLIVIVAHLCQTLKILNVLTINSPSSIHPPIITSSPDSWLVSNLPVNTATSKMTTVSLTKLKR</sequence>
<dbReference type="STRING" id="27349.A0A0L6V521"/>
<reference evidence="2 3" key="1">
    <citation type="submission" date="2015-08" db="EMBL/GenBank/DDBJ databases">
        <title>Next Generation Sequencing and Analysis of the Genome of Puccinia sorghi L Schw, the Causal Agent of Maize Common Rust.</title>
        <authorList>
            <person name="Rochi L."/>
            <person name="Burguener G."/>
            <person name="Darino M."/>
            <person name="Turjanski A."/>
            <person name="Kreff E."/>
            <person name="Dieguez M.J."/>
            <person name="Sacco F."/>
        </authorList>
    </citation>
    <scope>NUCLEOTIDE SEQUENCE [LARGE SCALE GENOMIC DNA]</scope>
    <source>
        <strain evidence="2 3">RO10H11247</strain>
    </source>
</reference>
<dbReference type="EMBL" id="LAVV01007530">
    <property type="protein sequence ID" value="KNZ55637.1"/>
    <property type="molecule type" value="Genomic_DNA"/>
</dbReference>
<accession>A0A0L6V521</accession>
<proteinExistence type="predicted"/>
<name>A0A0L6V521_9BASI</name>
<keyword evidence="1" id="KW-0812">Transmembrane</keyword>
<keyword evidence="3" id="KW-1185">Reference proteome</keyword>
<dbReference type="OrthoDB" id="1684102at2759"/>
<dbReference type="Proteomes" id="UP000037035">
    <property type="component" value="Unassembled WGS sequence"/>
</dbReference>
<gene>
    <name evidence="2" type="ORF">VP01_2625g1</name>
</gene>
<comment type="caution">
    <text evidence="2">The sequence shown here is derived from an EMBL/GenBank/DDBJ whole genome shotgun (WGS) entry which is preliminary data.</text>
</comment>
<organism evidence="2 3">
    <name type="scientific">Puccinia sorghi</name>
    <dbReference type="NCBI Taxonomy" id="27349"/>
    <lineage>
        <taxon>Eukaryota</taxon>
        <taxon>Fungi</taxon>
        <taxon>Dikarya</taxon>
        <taxon>Basidiomycota</taxon>
        <taxon>Pucciniomycotina</taxon>
        <taxon>Pucciniomycetes</taxon>
        <taxon>Pucciniales</taxon>
        <taxon>Pucciniaceae</taxon>
        <taxon>Puccinia</taxon>
    </lineage>
</organism>
<keyword evidence="1" id="KW-0472">Membrane</keyword>